<protein>
    <recommendedName>
        <fullName evidence="1">F-box domain-containing protein</fullName>
    </recommendedName>
</protein>
<keyword evidence="3" id="KW-1185">Reference proteome</keyword>
<dbReference type="AlphaFoldDB" id="A0A165E7D6"/>
<evidence type="ECO:0000259" key="1">
    <source>
        <dbReference type="PROSITE" id="PS50181"/>
    </source>
</evidence>
<evidence type="ECO:0000313" key="2">
    <source>
        <dbReference type="EMBL" id="KZV86231.1"/>
    </source>
</evidence>
<dbReference type="InParanoid" id="A0A165E7D6"/>
<dbReference type="Pfam" id="PF12937">
    <property type="entry name" value="F-box-like"/>
    <property type="match status" value="1"/>
</dbReference>
<dbReference type="SMART" id="SM00256">
    <property type="entry name" value="FBOX"/>
    <property type="match status" value="1"/>
</dbReference>
<organism evidence="2 3">
    <name type="scientific">Exidia glandulosa HHB12029</name>
    <dbReference type="NCBI Taxonomy" id="1314781"/>
    <lineage>
        <taxon>Eukaryota</taxon>
        <taxon>Fungi</taxon>
        <taxon>Dikarya</taxon>
        <taxon>Basidiomycota</taxon>
        <taxon>Agaricomycotina</taxon>
        <taxon>Agaricomycetes</taxon>
        <taxon>Auriculariales</taxon>
        <taxon>Exidiaceae</taxon>
        <taxon>Exidia</taxon>
    </lineage>
</organism>
<feature type="domain" description="F-box" evidence="1">
    <location>
        <begin position="9"/>
        <end position="55"/>
    </location>
</feature>
<evidence type="ECO:0000313" key="3">
    <source>
        <dbReference type="Proteomes" id="UP000077266"/>
    </source>
</evidence>
<dbReference type="Gene3D" id="1.20.1280.50">
    <property type="match status" value="1"/>
</dbReference>
<dbReference type="InterPro" id="IPR036047">
    <property type="entry name" value="F-box-like_dom_sf"/>
</dbReference>
<sequence length="531" mass="59085">MDSHVKPAEDVSLRLPTELLWAVMDQFTFRELLAASKVCRRWREAACAHDTFKSDIRYHSYAPLSSRLFFAQLDRSGDGPIRNFQLHLLSEDMARRDFVLLALRTCLYRVVHLTLWLHVKSCIDVFDVLCGTKAPNLASFSLRICRRPARYEVATIIPTGIFGGEAPALRTFRGWGAQLPAQAPPAFAQVKNVTLCSSNHSFTRHSFSNTRNTHTTTTTATHATTTVHYNTASVVTTSFSFGPINLPTWQTHHHHRDNDEGDEMLFYSPYLTSKAFPAALSLTLGGKKVKVVTRSLHAHDPPADFRRVASISLSFSDASAWNELRAVICDESIPRVHISKAPQASMIKFMQRIPATGDLGVQFLRDKQCGDLDFAIADLGTGKTTIIDASDAIFSAKSLLTQVLFRDSLVVRLVEFTLTQSIWAQHGLAQWIPALPMVGRLTFVIDLLEWETKTSPLSVRLDLPALQDFVVATTLEHRCVNARDLMSVIGSCIINPPLALAFWICDGVHVRGEFDPSCVPIVGKLPRFASS</sequence>
<dbReference type="SUPFAM" id="SSF81383">
    <property type="entry name" value="F-box domain"/>
    <property type="match status" value="1"/>
</dbReference>
<gene>
    <name evidence="2" type="ORF">EXIGLDRAFT_229743</name>
</gene>
<dbReference type="PROSITE" id="PS50181">
    <property type="entry name" value="FBOX"/>
    <property type="match status" value="1"/>
</dbReference>
<dbReference type="Proteomes" id="UP000077266">
    <property type="component" value="Unassembled WGS sequence"/>
</dbReference>
<proteinExistence type="predicted"/>
<dbReference type="EMBL" id="KV426162">
    <property type="protein sequence ID" value="KZV86231.1"/>
    <property type="molecule type" value="Genomic_DNA"/>
</dbReference>
<dbReference type="OrthoDB" id="10592991at2759"/>
<reference evidence="2 3" key="1">
    <citation type="journal article" date="2016" name="Mol. Biol. Evol.">
        <title>Comparative Genomics of Early-Diverging Mushroom-Forming Fungi Provides Insights into the Origins of Lignocellulose Decay Capabilities.</title>
        <authorList>
            <person name="Nagy L.G."/>
            <person name="Riley R."/>
            <person name="Tritt A."/>
            <person name="Adam C."/>
            <person name="Daum C."/>
            <person name="Floudas D."/>
            <person name="Sun H."/>
            <person name="Yadav J.S."/>
            <person name="Pangilinan J."/>
            <person name="Larsson K.H."/>
            <person name="Matsuura K."/>
            <person name="Barry K."/>
            <person name="Labutti K."/>
            <person name="Kuo R."/>
            <person name="Ohm R.A."/>
            <person name="Bhattacharya S.S."/>
            <person name="Shirouzu T."/>
            <person name="Yoshinaga Y."/>
            <person name="Martin F.M."/>
            <person name="Grigoriev I.V."/>
            <person name="Hibbett D.S."/>
        </authorList>
    </citation>
    <scope>NUCLEOTIDE SEQUENCE [LARGE SCALE GENOMIC DNA]</scope>
    <source>
        <strain evidence="2 3">HHB12029</strain>
    </source>
</reference>
<name>A0A165E7D6_EXIGL</name>
<accession>A0A165E7D6</accession>
<dbReference type="InterPro" id="IPR001810">
    <property type="entry name" value="F-box_dom"/>
</dbReference>